<feature type="non-terminal residue" evidence="2">
    <location>
        <position position="1"/>
    </location>
</feature>
<protein>
    <submittedName>
        <fullName evidence="2">IS21 family transposase</fullName>
    </submittedName>
</protein>
<dbReference type="PANTHER" id="PTHR35004:SF7">
    <property type="entry name" value="INTEGRASE PROTEIN"/>
    <property type="match status" value="1"/>
</dbReference>
<dbReference type="InterPro" id="IPR054353">
    <property type="entry name" value="IstA-like_C"/>
</dbReference>
<dbReference type="Proteomes" id="UP000315512">
    <property type="component" value="Unassembled WGS sequence"/>
</dbReference>
<evidence type="ECO:0000259" key="1">
    <source>
        <dbReference type="Pfam" id="PF22483"/>
    </source>
</evidence>
<reference evidence="2" key="1">
    <citation type="journal article" date="2019" name="Appl. Environ. Microbiol.">
        <title>An in vitro enrichment strategy for formulating synergistic synbiotics.</title>
        <authorList>
            <person name="Kok C.R."/>
            <person name="Quintero D.F.G."/>
            <person name="Niyirora C."/>
            <person name="Rose D."/>
            <person name="Li A."/>
            <person name="Hutkins R."/>
        </authorList>
    </citation>
    <scope>NUCLEOTIDE SEQUENCE</scope>
    <source>
        <strain evidence="2">CR15</strain>
    </source>
</reference>
<dbReference type="AlphaFoldDB" id="A0AA46JX40"/>
<evidence type="ECO:0000313" key="3">
    <source>
        <dbReference type="Proteomes" id="UP000315512"/>
    </source>
</evidence>
<comment type="caution">
    <text evidence="2">The sequence shown here is derived from an EMBL/GenBank/DDBJ whole genome shotgun (WGS) entry which is preliminary data.</text>
</comment>
<dbReference type="EMBL" id="SZNG01000041">
    <property type="protein sequence ID" value="TPH33791.1"/>
    <property type="molecule type" value="Genomic_DNA"/>
</dbReference>
<sequence length="222" mass="24821">AVESKVGMVRRKLFVPRPSVWSLENFNAGLPDRCLELATKPHYRKDTEERGLFSEDRAALLPLPGKRFDVVTWRHMKADRYGVVTLEGRHRYSADRANAGRGVIVGLRALEVEVLDSSGKHLATHPRAYGQASTNSEDPSMQLALLCNKPASWPNSRVRDALPDPLREWLDRQDRQTRNEALQTLKRVDRESGWANAVEAMLSILESTGGADRAGVTLLAAR</sequence>
<evidence type="ECO:0000313" key="2">
    <source>
        <dbReference type="EMBL" id="TPH33791.1"/>
    </source>
</evidence>
<proteinExistence type="predicted"/>
<accession>A0AA46JX40</accession>
<feature type="non-terminal residue" evidence="2">
    <location>
        <position position="222"/>
    </location>
</feature>
<gene>
    <name evidence="2" type="ORF">FCO76_10705</name>
</gene>
<feature type="domain" description="Transposase for insertion sequence element IS21-like C-terminal" evidence="1">
    <location>
        <begin position="63"/>
        <end position="134"/>
    </location>
</feature>
<organism evidence="2 3">
    <name type="scientific">Bifidobacterium longum subsp. longum</name>
    <dbReference type="NCBI Taxonomy" id="1679"/>
    <lineage>
        <taxon>Bacteria</taxon>
        <taxon>Bacillati</taxon>
        <taxon>Actinomycetota</taxon>
        <taxon>Actinomycetes</taxon>
        <taxon>Bifidobacteriales</taxon>
        <taxon>Bifidobacteriaceae</taxon>
        <taxon>Bifidobacterium</taxon>
    </lineage>
</organism>
<dbReference type="Pfam" id="PF22483">
    <property type="entry name" value="Mu-transpos_C_2"/>
    <property type="match status" value="1"/>
</dbReference>
<name>A0AA46JX40_BIFLL</name>
<reference evidence="2" key="2">
    <citation type="submission" date="2019-04" db="EMBL/GenBank/DDBJ databases">
        <authorList>
            <person name="Kok C.R."/>
            <person name="Hutkins R."/>
        </authorList>
    </citation>
    <scope>NUCLEOTIDE SEQUENCE</scope>
    <source>
        <strain evidence="2">CR15</strain>
    </source>
</reference>
<dbReference type="PANTHER" id="PTHR35004">
    <property type="entry name" value="TRANSPOSASE RV3428C-RELATED"/>
    <property type="match status" value="1"/>
</dbReference>